<dbReference type="HAMAP" id="MF_00299">
    <property type="entry name" value="KptA"/>
    <property type="match status" value="1"/>
</dbReference>
<dbReference type="InterPro" id="IPR042081">
    <property type="entry name" value="RNA_2'-PTrans_C"/>
</dbReference>
<keyword evidence="7" id="KW-1185">Reference proteome</keyword>
<dbReference type="Pfam" id="PF01885">
    <property type="entry name" value="PTS_2-RNA"/>
    <property type="match status" value="1"/>
</dbReference>
<keyword evidence="3 5" id="KW-0520">NAD</keyword>
<dbReference type="InterPro" id="IPR042080">
    <property type="entry name" value="RNA_2'-PTrans_N"/>
</dbReference>
<keyword evidence="2 5" id="KW-0808">Transferase</keyword>
<evidence type="ECO:0000256" key="1">
    <source>
        <dbReference type="ARBA" id="ARBA00009836"/>
    </source>
</evidence>
<evidence type="ECO:0000313" key="7">
    <source>
        <dbReference type="Proteomes" id="UP000249016"/>
    </source>
</evidence>
<organism evidence="6 7">
    <name type="scientific">Spirosoma telluris</name>
    <dbReference type="NCBI Taxonomy" id="2183553"/>
    <lineage>
        <taxon>Bacteria</taxon>
        <taxon>Pseudomonadati</taxon>
        <taxon>Bacteroidota</taxon>
        <taxon>Cytophagia</taxon>
        <taxon>Cytophagales</taxon>
        <taxon>Cytophagaceae</taxon>
        <taxon>Spirosoma</taxon>
    </lineage>
</organism>
<dbReference type="GO" id="GO:0003950">
    <property type="term" value="F:NAD+ poly-ADP-ribosyltransferase activity"/>
    <property type="evidence" value="ECO:0007669"/>
    <property type="project" value="InterPro"/>
</dbReference>
<comment type="caution">
    <text evidence="6">The sequence shown here is derived from an EMBL/GenBank/DDBJ whole genome shotgun (WGS) entry which is preliminary data.</text>
</comment>
<dbReference type="RefSeq" id="WP_111348548.1">
    <property type="nucleotide sequence ID" value="NZ_QLII01000001.1"/>
</dbReference>
<reference evidence="6 7" key="1">
    <citation type="submission" date="2018-06" db="EMBL/GenBank/DDBJ databases">
        <title>Spirosoma sp. HMF3257 Genome sequencing and assembly.</title>
        <authorList>
            <person name="Kang H."/>
            <person name="Cha I."/>
            <person name="Kim H."/>
            <person name="Kang J."/>
            <person name="Joh K."/>
        </authorList>
    </citation>
    <scope>NUCLEOTIDE SEQUENCE [LARGE SCALE GENOMIC DNA]</scope>
    <source>
        <strain evidence="6 7">HMF3257</strain>
    </source>
</reference>
<accession>A0A327NSG1</accession>
<protein>
    <recommendedName>
        <fullName evidence="5">Probable RNA 2'-phosphotransferase</fullName>
        <ecNumber evidence="5">2.7.1.-</ecNumber>
    </recommendedName>
</protein>
<dbReference type="AlphaFoldDB" id="A0A327NSG1"/>
<dbReference type="InterPro" id="IPR002745">
    <property type="entry name" value="Ptrans_KptA/Tpt1"/>
</dbReference>
<comment type="function">
    <text evidence="4 5">Removes the 2'-phosphate from RNA via an intermediate in which the phosphate is ADP-ribosylated by NAD followed by a presumed transesterification to release the RNA and generate ADP-ribose 1''-2''-cyclic phosphate (APPR&gt;P). May function as an ADP-ribosylase.</text>
</comment>
<sequence>MISDKENTRISKLLSLVLRHQPSLLGIELDEQGWTSVDVLLSKAQIDRPTLAYIVETNNKKRFSFNEDKTRIRANQGHSVEVELGYKAEIPPKILYHGTGSGAIASILKTGLNKRKRHHVHLSSDTETAYKVGQRHGEPVVLEIDAEQMSQNNIEFYVSANGVWLTDSVPPRYIKLP</sequence>
<dbReference type="GO" id="GO:0000215">
    <property type="term" value="F:tRNA 2'-phosphotransferase activity"/>
    <property type="evidence" value="ECO:0007669"/>
    <property type="project" value="TreeGrafter"/>
</dbReference>
<dbReference type="PANTHER" id="PTHR12684">
    <property type="entry name" value="PUTATIVE PHOSPHOTRANSFERASE"/>
    <property type="match status" value="1"/>
</dbReference>
<dbReference type="GO" id="GO:0006388">
    <property type="term" value="P:tRNA splicing, via endonucleolytic cleavage and ligation"/>
    <property type="evidence" value="ECO:0007669"/>
    <property type="project" value="UniProtKB-UniRule"/>
</dbReference>
<dbReference type="Proteomes" id="UP000249016">
    <property type="component" value="Unassembled WGS sequence"/>
</dbReference>
<gene>
    <name evidence="5" type="primary">kptA</name>
    <name evidence="6" type="ORF">HMF3257_32430</name>
</gene>
<dbReference type="NCBIfam" id="NF002014">
    <property type="entry name" value="PRK00819.1-4"/>
    <property type="match status" value="1"/>
</dbReference>
<dbReference type="EMBL" id="QLII01000001">
    <property type="protein sequence ID" value="RAI77675.1"/>
    <property type="molecule type" value="Genomic_DNA"/>
</dbReference>
<evidence type="ECO:0000256" key="4">
    <source>
        <dbReference type="ARBA" id="ARBA00025212"/>
    </source>
</evidence>
<dbReference type="OrthoDB" id="4537997at2"/>
<evidence type="ECO:0000313" key="6">
    <source>
        <dbReference type="EMBL" id="RAI77675.1"/>
    </source>
</evidence>
<dbReference type="InterPro" id="IPR022928">
    <property type="entry name" value="RNA_2'-PTrans_KptA"/>
</dbReference>
<dbReference type="Gene3D" id="3.20.170.30">
    <property type="match status" value="1"/>
</dbReference>
<dbReference type="PANTHER" id="PTHR12684:SF2">
    <property type="entry name" value="TRNA 2'-PHOSPHOTRANSFERASE 1"/>
    <property type="match status" value="1"/>
</dbReference>
<name>A0A327NSG1_9BACT</name>
<dbReference type="EC" id="2.7.1.-" evidence="5"/>
<evidence type="ECO:0000256" key="2">
    <source>
        <dbReference type="ARBA" id="ARBA00022679"/>
    </source>
</evidence>
<dbReference type="SUPFAM" id="SSF56399">
    <property type="entry name" value="ADP-ribosylation"/>
    <property type="match status" value="1"/>
</dbReference>
<dbReference type="Gene3D" id="1.10.10.970">
    <property type="entry name" value="RNA 2'-phosphotransferase, Tpt1/KptA family, N-terminal domain"/>
    <property type="match status" value="1"/>
</dbReference>
<comment type="similarity">
    <text evidence="1 5">Belongs to the KptA/TPT1 family.</text>
</comment>
<evidence type="ECO:0000256" key="3">
    <source>
        <dbReference type="ARBA" id="ARBA00023027"/>
    </source>
</evidence>
<evidence type="ECO:0000256" key="5">
    <source>
        <dbReference type="HAMAP-Rule" id="MF_00299"/>
    </source>
</evidence>
<proteinExistence type="inferred from homology"/>